<dbReference type="InterPro" id="IPR008906">
    <property type="entry name" value="HATC_C_dom"/>
</dbReference>
<reference evidence="3" key="1">
    <citation type="submission" date="2022-11" db="UniProtKB">
        <authorList>
            <consortium name="WormBaseParasite"/>
        </authorList>
    </citation>
    <scope>IDENTIFICATION</scope>
</reference>
<dbReference type="Pfam" id="PF05699">
    <property type="entry name" value="Dimer_Tnp_hAT"/>
    <property type="match status" value="1"/>
</dbReference>
<dbReference type="GO" id="GO:0046983">
    <property type="term" value="F:protein dimerization activity"/>
    <property type="evidence" value="ECO:0007669"/>
    <property type="project" value="InterPro"/>
</dbReference>
<sequence>MVIEMQEIRYPTSNKILDNLANIYRHLYDHSRSRAPPAHLAMARAALECFKRKIGDWSNVDAGPGRFNMSVPPTWIPSFEIRWMIFVDMLRQFIWMRFVLNLHFPTAAAQARVATTNTNGPISQCRSRFVSIPPVGLQNEVVAYEAHPARYDNPLEFWRDNENSFPTLAKLTRMCLGVMGSNTSSETEFKKLRPLFANADRNRLDPMAIATMIHLRQMYQKNVI</sequence>
<dbReference type="WBParaSite" id="jg18401">
    <property type="protein sequence ID" value="jg18401"/>
    <property type="gene ID" value="jg18401"/>
</dbReference>
<organism evidence="2 3">
    <name type="scientific">Ditylenchus dipsaci</name>
    <dbReference type="NCBI Taxonomy" id="166011"/>
    <lineage>
        <taxon>Eukaryota</taxon>
        <taxon>Metazoa</taxon>
        <taxon>Ecdysozoa</taxon>
        <taxon>Nematoda</taxon>
        <taxon>Chromadorea</taxon>
        <taxon>Rhabditida</taxon>
        <taxon>Tylenchina</taxon>
        <taxon>Tylenchomorpha</taxon>
        <taxon>Sphaerularioidea</taxon>
        <taxon>Anguinidae</taxon>
        <taxon>Anguininae</taxon>
        <taxon>Ditylenchus</taxon>
    </lineage>
</organism>
<evidence type="ECO:0000313" key="2">
    <source>
        <dbReference type="Proteomes" id="UP000887574"/>
    </source>
</evidence>
<dbReference type="SUPFAM" id="SSF53098">
    <property type="entry name" value="Ribonuclease H-like"/>
    <property type="match status" value="1"/>
</dbReference>
<feature type="domain" description="HAT C-terminal dimerisation" evidence="1">
    <location>
        <begin position="153"/>
        <end position="217"/>
    </location>
</feature>
<keyword evidence="2" id="KW-1185">Reference proteome</keyword>
<name>A0A915DEJ2_9BILA</name>
<dbReference type="AlphaFoldDB" id="A0A915DEJ2"/>
<dbReference type="Proteomes" id="UP000887574">
    <property type="component" value="Unplaced"/>
</dbReference>
<dbReference type="InterPro" id="IPR012337">
    <property type="entry name" value="RNaseH-like_sf"/>
</dbReference>
<accession>A0A915DEJ2</accession>
<evidence type="ECO:0000259" key="1">
    <source>
        <dbReference type="Pfam" id="PF05699"/>
    </source>
</evidence>
<proteinExistence type="predicted"/>
<protein>
    <submittedName>
        <fullName evidence="3">HAT C-terminal dimerisation domain-containing protein</fullName>
    </submittedName>
</protein>
<evidence type="ECO:0000313" key="3">
    <source>
        <dbReference type="WBParaSite" id="jg18401"/>
    </source>
</evidence>